<feature type="region of interest" description="Disordered" evidence="1">
    <location>
        <begin position="40"/>
        <end position="107"/>
    </location>
</feature>
<evidence type="ECO:0000256" key="1">
    <source>
        <dbReference type="SAM" id="MobiDB-lite"/>
    </source>
</evidence>
<organism evidence="2 3">
    <name type="scientific">Chelydra serpentina</name>
    <name type="common">Snapping turtle</name>
    <name type="synonym">Testudo serpentina</name>
    <dbReference type="NCBI Taxonomy" id="8475"/>
    <lineage>
        <taxon>Eukaryota</taxon>
        <taxon>Metazoa</taxon>
        <taxon>Chordata</taxon>
        <taxon>Craniata</taxon>
        <taxon>Vertebrata</taxon>
        <taxon>Euteleostomi</taxon>
        <taxon>Archelosauria</taxon>
        <taxon>Testudinata</taxon>
        <taxon>Testudines</taxon>
        <taxon>Cryptodira</taxon>
        <taxon>Durocryptodira</taxon>
        <taxon>Americhelydia</taxon>
        <taxon>Chelydroidea</taxon>
        <taxon>Chelydridae</taxon>
        <taxon>Chelydra</taxon>
    </lineage>
</organism>
<evidence type="ECO:0000313" key="2">
    <source>
        <dbReference type="EMBL" id="KAG6926264.1"/>
    </source>
</evidence>
<accession>A0A8T1SCC4</accession>
<dbReference type="Gene3D" id="3.30.60.20">
    <property type="match status" value="1"/>
</dbReference>
<dbReference type="Proteomes" id="UP000765507">
    <property type="component" value="Unassembled WGS sequence"/>
</dbReference>
<dbReference type="EMBL" id="JAHGAV010000332">
    <property type="protein sequence ID" value="KAG6926264.1"/>
    <property type="molecule type" value="Genomic_DNA"/>
</dbReference>
<evidence type="ECO:0000313" key="3">
    <source>
        <dbReference type="Proteomes" id="UP000765507"/>
    </source>
</evidence>
<gene>
    <name evidence="2" type="ORF">G0U57_012370</name>
</gene>
<proteinExistence type="predicted"/>
<protein>
    <submittedName>
        <fullName evidence="2">RAS guanyl releasing protein 4</fullName>
    </submittedName>
</protein>
<dbReference type="AlphaFoldDB" id="A0A8T1SCC4"/>
<sequence length="107" mass="11368">MRACAVFSKLGLGFLHDFQEATFKKPTFCHSCNGFVRDPAPQCPPAAGTGVPHIPGLPETLPHSAPRQPGQGYPTSQVCQRPCPTVPPGSRDRGAPNPRSARDPAPQ</sequence>
<name>A0A8T1SCC4_CHESE</name>
<keyword evidence="3" id="KW-1185">Reference proteome</keyword>
<reference evidence="2 3" key="1">
    <citation type="journal article" date="2020" name="G3 (Bethesda)">
        <title>Draft Genome of the Common Snapping Turtle, Chelydra serpentina, a Model for Phenotypic Plasticity in Reptiles.</title>
        <authorList>
            <person name="Das D."/>
            <person name="Singh S.K."/>
            <person name="Bierstedt J."/>
            <person name="Erickson A."/>
            <person name="Galli G.L.J."/>
            <person name="Crossley D.A. 2nd"/>
            <person name="Rhen T."/>
        </authorList>
    </citation>
    <scope>NUCLEOTIDE SEQUENCE [LARGE SCALE GENOMIC DNA]</scope>
    <source>
        <strain evidence="2">KW</strain>
    </source>
</reference>
<comment type="caution">
    <text evidence="2">The sequence shown here is derived from an EMBL/GenBank/DDBJ whole genome shotgun (WGS) entry which is preliminary data.</text>
</comment>